<keyword evidence="2" id="KW-1185">Reference proteome</keyword>
<comment type="caution">
    <text evidence="1">The sequence shown here is derived from an EMBL/GenBank/DDBJ whole genome shotgun (WGS) entry which is preliminary data.</text>
</comment>
<dbReference type="Proteomes" id="UP000029713">
    <property type="component" value="Unassembled WGS sequence"/>
</dbReference>
<protein>
    <submittedName>
        <fullName evidence="1">Uncharacterized protein</fullName>
    </submittedName>
</protein>
<dbReference type="AlphaFoldDB" id="A0A098YCQ9"/>
<dbReference type="STRING" id="1522368.IN07_03340"/>
<gene>
    <name evidence="1" type="ORF">IN07_03340</name>
</gene>
<organism evidence="1 2">
    <name type="scientific">Modestobacter caceresii</name>
    <dbReference type="NCBI Taxonomy" id="1522368"/>
    <lineage>
        <taxon>Bacteria</taxon>
        <taxon>Bacillati</taxon>
        <taxon>Actinomycetota</taxon>
        <taxon>Actinomycetes</taxon>
        <taxon>Geodermatophilales</taxon>
        <taxon>Geodermatophilaceae</taxon>
        <taxon>Modestobacter</taxon>
    </lineage>
</organism>
<proteinExistence type="predicted"/>
<dbReference type="EMBL" id="JPMX01000009">
    <property type="protein sequence ID" value="KGH48249.1"/>
    <property type="molecule type" value="Genomic_DNA"/>
</dbReference>
<dbReference type="OrthoDB" id="3672045at2"/>
<sequence>MGVDAGTPPGLADRIRQIAEQEVRKFARSGFLRNSSISDGGLTIKGGFLRLLSKATGGVTLFYLGPSGDTLGNGERQQVWIVKRADGTNVLDLYDAFPDQDGTLNQALSWRDRTGNTVFADDTDSGQGLARPYLGTPFYRARDADWLSTTSTEWSTLFRAKLPKQQPSLFARVWAAHTAAGASGQLRVMVNGQQLGSTVITDPAAVTEYLFGPGPVPGDHMAGLSVEIQARMVSGSGGLKVEPSQLQGQQT</sequence>
<evidence type="ECO:0000313" key="1">
    <source>
        <dbReference type="EMBL" id="KGH48249.1"/>
    </source>
</evidence>
<reference evidence="1 2" key="1">
    <citation type="submission" date="2014-07" db="EMBL/GenBank/DDBJ databases">
        <title>Biosystematic studies on Modestobacter strains isolated from extreme hyper-arid desert soil and from historic building.</title>
        <authorList>
            <person name="Bukarasam K."/>
            <person name="Bull A."/>
            <person name="Girard G."/>
            <person name="van Wezel G."/>
            <person name="Goodfellow M."/>
        </authorList>
    </citation>
    <scope>NUCLEOTIDE SEQUENCE [LARGE SCALE GENOMIC DNA]</scope>
    <source>
        <strain evidence="1 2">KNN45-2b</strain>
    </source>
</reference>
<accession>A0A098YCQ9</accession>
<name>A0A098YCQ9_9ACTN</name>
<evidence type="ECO:0000313" key="2">
    <source>
        <dbReference type="Proteomes" id="UP000029713"/>
    </source>
</evidence>
<dbReference type="RefSeq" id="WP_052090650.1">
    <property type="nucleotide sequence ID" value="NZ_JPMX01000009.1"/>
</dbReference>